<dbReference type="PROSITE" id="PS51257">
    <property type="entry name" value="PROKAR_LIPOPROTEIN"/>
    <property type="match status" value="1"/>
</dbReference>
<reference evidence="8 9" key="1">
    <citation type="submission" date="2016-11" db="EMBL/GenBank/DDBJ databases">
        <authorList>
            <person name="Jaros S."/>
            <person name="Januszkiewicz K."/>
            <person name="Wedrychowicz H."/>
        </authorList>
    </citation>
    <scope>NUCLEOTIDE SEQUENCE [LARGE SCALE GENOMIC DNA]</scope>
    <source>
        <strain evidence="8 9">DSM 26910</strain>
    </source>
</reference>
<sequence>MNRYSLFLFFLVFLFVSGCGSKSNLSLYNLKCEGLTNPLGIDKTTPRFSWKISSTENGTVQKAFQILVASELSELTEKQADFWNSGKIESGSSLFVSYGGKRLSPGVAAFWKVRVWDEQGNVSPWSEPAKFGIGLLTPDDWQAQYIAFNTENGYRECPLLHKDFDVAKANSRFILHVNSLGYHEVYVNGKKAGSGVLAPAVSQFGKRSLINTYDVTGLLKDGKNHLMLWLGSGWYTDGLPGVANNGPVVRAQLEKVKSGRREVVVGTDSSWQGRISSYTRHGDWRPDRFGGEIVDGLLVQNNPGIDVPTDGWQPVSQINIPAHEATPQMTEKNTIRDTIKPAQITQLAADTFLVDMGTNLTGWLEMRFPPLEKSQTVKMEYCDHLVDGKFNDRNQYDEYIASAEGQEVFVNKFNYHGFRYVRVTGLKQMPDAESVRAYLVHTDYELASGFECSDSDLNQIHDMLFYTLRCLSLGGDLVDCPQIERLGYGGDGNASTVTAQTMLNLGPLYNNWLQAWADAMREDGGMPHTAPNPYRAGGGPYWCGFIITASWNTYLNYGDTLLLKKYYPVMQKWLGYVENYSVDGLLKRWPDTDYRGWYLGDWATPEGIEQTAEASVDVVNNSFVAVCFDNMERIANVLEKPEDAEMYRAMKEQLQQKIHEVYFNEDNNTYGTGTQIDLAYPMIAGVVPSGKADEVERALLYETDVNRNGHFACGLVGLPVITEWAVKSESPDFMYSMLKKRDYPGFLYMLDNGATTTWEHWNGARSRIHNCYNGIGSWFYQGIGGIRSAENVPAYRKVVIQPQIPNGITWANTFQETPFGTLSVNWKNENGILEMNLKIPVGMEADVVVPDGVDKCMLNGAEKQLHHGERAVALKSGMYQLSYKN</sequence>
<dbReference type="Pfam" id="PF17389">
    <property type="entry name" value="Bac_rhamnosid6H"/>
    <property type="match status" value="1"/>
</dbReference>
<evidence type="ECO:0000259" key="5">
    <source>
        <dbReference type="Pfam" id="PF08531"/>
    </source>
</evidence>
<dbReference type="Pfam" id="PF08531">
    <property type="entry name" value="Bac_rhamnosid_N"/>
    <property type="match status" value="1"/>
</dbReference>
<dbReference type="GO" id="GO:0030596">
    <property type="term" value="F:alpha-L-rhamnosidase activity"/>
    <property type="evidence" value="ECO:0007669"/>
    <property type="project" value="UniProtKB-EC"/>
</dbReference>
<evidence type="ECO:0000259" key="4">
    <source>
        <dbReference type="Pfam" id="PF05592"/>
    </source>
</evidence>
<dbReference type="InterPro" id="IPR008902">
    <property type="entry name" value="Rhamnosid_concanavalin"/>
</dbReference>
<dbReference type="Pfam" id="PF17390">
    <property type="entry name" value="Bac_rhamnosid_C"/>
    <property type="match status" value="1"/>
</dbReference>
<dbReference type="EMBL" id="FQUM01000018">
    <property type="protein sequence ID" value="SHG00553.1"/>
    <property type="molecule type" value="Genomic_DNA"/>
</dbReference>
<dbReference type="PANTHER" id="PTHR33307:SF6">
    <property type="entry name" value="ALPHA-RHAMNOSIDASE (EUROFUNG)-RELATED"/>
    <property type="match status" value="1"/>
</dbReference>
<evidence type="ECO:0000313" key="8">
    <source>
        <dbReference type="EMBL" id="SHG00553.1"/>
    </source>
</evidence>
<feature type="domain" description="Alpha-L-rhamnosidase C-terminal" evidence="7">
    <location>
        <begin position="785"/>
        <end position="857"/>
    </location>
</feature>
<name>A0A1M5G9Z3_9BACT</name>
<feature type="domain" description="Alpha-L-rhamnosidase six-hairpin glycosidase" evidence="6">
    <location>
        <begin position="447"/>
        <end position="782"/>
    </location>
</feature>
<comment type="catalytic activity">
    <reaction evidence="1">
        <text>Hydrolysis of terminal non-reducing alpha-L-rhamnose residues in alpha-L-rhamnosides.</text>
        <dbReference type="EC" id="3.2.1.40"/>
    </reaction>
</comment>
<dbReference type="PANTHER" id="PTHR33307">
    <property type="entry name" value="ALPHA-RHAMNOSIDASE (EUROFUNG)"/>
    <property type="match status" value="1"/>
</dbReference>
<proteinExistence type="predicted"/>
<evidence type="ECO:0000259" key="7">
    <source>
        <dbReference type="Pfam" id="PF17390"/>
    </source>
</evidence>
<dbReference type="Gene3D" id="2.60.120.260">
    <property type="entry name" value="Galactose-binding domain-like"/>
    <property type="match status" value="2"/>
</dbReference>
<dbReference type="STRING" id="1484053.SAMN05444274_11820"/>
<keyword evidence="9" id="KW-1185">Reference proteome</keyword>
<dbReference type="InterPro" id="IPR016007">
    <property type="entry name" value="Alpha_rhamnosid"/>
</dbReference>
<dbReference type="EC" id="3.2.1.40" evidence="2"/>
<dbReference type="InterPro" id="IPR012341">
    <property type="entry name" value="6hp_glycosidase-like_sf"/>
</dbReference>
<gene>
    <name evidence="8" type="ORF">SAMN05444274_11820</name>
</gene>
<evidence type="ECO:0000259" key="6">
    <source>
        <dbReference type="Pfam" id="PF17389"/>
    </source>
</evidence>
<dbReference type="InterPro" id="IPR008928">
    <property type="entry name" value="6-hairpin_glycosidase_sf"/>
</dbReference>
<accession>A0A1M5G9Z3</accession>
<dbReference type="Proteomes" id="UP000184164">
    <property type="component" value="Unassembled WGS sequence"/>
</dbReference>
<evidence type="ECO:0000313" key="9">
    <source>
        <dbReference type="Proteomes" id="UP000184164"/>
    </source>
</evidence>
<organism evidence="8 9">
    <name type="scientific">Mariniphaga anaerophila</name>
    <dbReference type="NCBI Taxonomy" id="1484053"/>
    <lineage>
        <taxon>Bacteria</taxon>
        <taxon>Pseudomonadati</taxon>
        <taxon>Bacteroidota</taxon>
        <taxon>Bacteroidia</taxon>
        <taxon>Marinilabiliales</taxon>
        <taxon>Prolixibacteraceae</taxon>
        <taxon>Mariniphaga</taxon>
    </lineage>
</organism>
<dbReference type="AlphaFoldDB" id="A0A1M5G9Z3"/>
<evidence type="ECO:0000256" key="3">
    <source>
        <dbReference type="ARBA" id="ARBA00022801"/>
    </source>
</evidence>
<dbReference type="SUPFAM" id="SSF48208">
    <property type="entry name" value="Six-hairpin glycosidases"/>
    <property type="match status" value="1"/>
</dbReference>
<dbReference type="Gene3D" id="2.60.420.10">
    <property type="entry name" value="Maltose phosphorylase, domain 3"/>
    <property type="match status" value="1"/>
</dbReference>
<protein>
    <recommendedName>
        <fullName evidence="2">alpha-L-rhamnosidase</fullName>
        <ecNumber evidence="2">3.2.1.40</ecNumber>
    </recommendedName>
</protein>
<dbReference type="InterPro" id="IPR013737">
    <property type="entry name" value="Bac_rhamnosid_N"/>
</dbReference>
<dbReference type="SUPFAM" id="SSF49785">
    <property type="entry name" value="Galactose-binding domain-like"/>
    <property type="match status" value="1"/>
</dbReference>
<dbReference type="OrthoDB" id="9766741at2"/>
<dbReference type="InterPro" id="IPR013783">
    <property type="entry name" value="Ig-like_fold"/>
</dbReference>
<dbReference type="Pfam" id="PF05592">
    <property type="entry name" value="Bac_rhamnosid"/>
    <property type="match status" value="1"/>
</dbReference>
<dbReference type="GO" id="GO:0005975">
    <property type="term" value="P:carbohydrate metabolic process"/>
    <property type="evidence" value="ECO:0007669"/>
    <property type="project" value="InterPro"/>
</dbReference>
<dbReference type="RefSeq" id="WP_073003563.1">
    <property type="nucleotide sequence ID" value="NZ_FQUM01000018.1"/>
</dbReference>
<dbReference type="Gene3D" id="1.50.10.10">
    <property type="match status" value="1"/>
</dbReference>
<evidence type="ECO:0000256" key="1">
    <source>
        <dbReference type="ARBA" id="ARBA00001445"/>
    </source>
</evidence>
<dbReference type="Gene3D" id="2.60.40.10">
    <property type="entry name" value="Immunoglobulins"/>
    <property type="match status" value="1"/>
</dbReference>
<dbReference type="Pfam" id="PF25788">
    <property type="entry name" value="Ig_Rha78A_N"/>
    <property type="match status" value="1"/>
</dbReference>
<dbReference type="InterPro" id="IPR008979">
    <property type="entry name" value="Galactose-bd-like_sf"/>
</dbReference>
<keyword evidence="3" id="KW-0378">Hydrolase</keyword>
<dbReference type="InterPro" id="IPR035398">
    <property type="entry name" value="Bac_rhamnosid_C"/>
</dbReference>
<feature type="domain" description="Alpha-L-rhamnosidase concanavalin-like" evidence="4">
    <location>
        <begin position="347"/>
        <end position="441"/>
    </location>
</feature>
<dbReference type="InterPro" id="IPR035396">
    <property type="entry name" value="Bac_rhamnosid6H"/>
</dbReference>
<evidence type="ECO:0000256" key="2">
    <source>
        <dbReference type="ARBA" id="ARBA00012652"/>
    </source>
</evidence>
<feature type="domain" description="Bacterial alpha-L-rhamnosidase N-terminal" evidence="5">
    <location>
        <begin position="172"/>
        <end position="334"/>
    </location>
</feature>
<dbReference type="PIRSF" id="PIRSF010631">
    <property type="entry name" value="A-rhamnsds"/>
    <property type="match status" value="1"/>
</dbReference>